<dbReference type="AlphaFoldDB" id="C9SGQ1"/>
<dbReference type="KEGG" id="val:VDBG_03655"/>
<feature type="region of interest" description="Disordered" evidence="1">
    <location>
        <begin position="184"/>
        <end position="228"/>
    </location>
</feature>
<organism evidence="3">
    <name type="scientific">Verticillium alfalfae (strain VaMs.102 / ATCC MYA-4576 / FGSC 10136)</name>
    <name type="common">Verticillium wilt of alfalfa</name>
    <name type="synonym">Verticillium albo-atrum</name>
    <dbReference type="NCBI Taxonomy" id="526221"/>
    <lineage>
        <taxon>Eukaryota</taxon>
        <taxon>Fungi</taxon>
        <taxon>Dikarya</taxon>
        <taxon>Ascomycota</taxon>
        <taxon>Pezizomycotina</taxon>
        <taxon>Sordariomycetes</taxon>
        <taxon>Hypocreomycetidae</taxon>
        <taxon>Glomerellales</taxon>
        <taxon>Plectosphaerellaceae</taxon>
        <taxon>Verticillium</taxon>
    </lineage>
</organism>
<sequence length="228" mass="25989">MRDTSMVMVHGPEAASRNLSSMTYGTSQMRMYSTSDLMELRALFVSVKNMIRHYIYPNLEQNMVEVSCLWDPIVMSAANFLRQTEDSTPLEQMIERSICERIVDTYAKLDPGELMFYFDNLYSYPRKRLVNDVNLRHPTFVHDQESLQAAIRSAVNERRWLDGIEQLEDLGSIVGDPRQVNTKFNGDGSADASVPAPGIMRRSRNDWSPPGDDGRALTERGHLPAVRI</sequence>
<dbReference type="OrthoDB" id="1638493at2759"/>
<accession>C9SGQ1</accession>
<keyword evidence="3" id="KW-1185">Reference proteome</keyword>
<dbReference type="RefSeq" id="XP_003005702.1">
    <property type="nucleotide sequence ID" value="XM_003005656.1"/>
</dbReference>
<feature type="compositionally biased region" description="Basic and acidic residues" evidence="1">
    <location>
        <begin position="212"/>
        <end position="222"/>
    </location>
</feature>
<evidence type="ECO:0000256" key="1">
    <source>
        <dbReference type="SAM" id="MobiDB-lite"/>
    </source>
</evidence>
<evidence type="ECO:0000313" key="3">
    <source>
        <dbReference type="Proteomes" id="UP000008698"/>
    </source>
</evidence>
<protein>
    <submittedName>
        <fullName evidence="2">Uncharacterized protein</fullName>
    </submittedName>
</protein>
<reference evidence="3" key="1">
    <citation type="journal article" date="2011" name="PLoS Pathog.">
        <title>Comparative genomics yields insights into niche adaptation of plant vascular wilt pathogens.</title>
        <authorList>
            <person name="Klosterman S.J."/>
            <person name="Subbarao K.V."/>
            <person name="Kang S."/>
            <person name="Veronese P."/>
            <person name="Gold S.E."/>
            <person name="Thomma B.P.H.J."/>
            <person name="Chen Z."/>
            <person name="Henrissat B."/>
            <person name="Lee Y.-H."/>
            <person name="Park J."/>
            <person name="Garcia-Pedrajas M.D."/>
            <person name="Barbara D.J."/>
            <person name="Anchieta A."/>
            <person name="de Jonge R."/>
            <person name="Santhanam P."/>
            <person name="Maruthachalam K."/>
            <person name="Atallah Z."/>
            <person name="Amyotte S.G."/>
            <person name="Paz Z."/>
            <person name="Inderbitzin P."/>
            <person name="Hayes R.J."/>
            <person name="Heiman D.I."/>
            <person name="Young S."/>
            <person name="Zeng Q."/>
            <person name="Engels R."/>
            <person name="Galagan J."/>
            <person name="Cuomo C.A."/>
            <person name="Dobinson K.F."/>
            <person name="Ma L.-J."/>
        </authorList>
    </citation>
    <scope>NUCLEOTIDE SEQUENCE [LARGE SCALE GENOMIC DNA]</scope>
    <source>
        <strain evidence="3">VaMs.102 / ATCC MYA-4576 / FGSC 10136</strain>
    </source>
</reference>
<dbReference type="GeneID" id="9532392"/>
<dbReference type="Proteomes" id="UP000008698">
    <property type="component" value="Unassembled WGS sequence"/>
</dbReference>
<evidence type="ECO:0000313" key="2">
    <source>
        <dbReference type="EMBL" id="EEY17546.1"/>
    </source>
</evidence>
<dbReference type="eggNOG" id="ENOG502SR0E">
    <property type="taxonomic scope" value="Eukaryota"/>
</dbReference>
<dbReference type="HOGENOM" id="CLU_1215583_0_0_1"/>
<gene>
    <name evidence="2" type="ORF">VDBG_03655</name>
</gene>
<dbReference type="STRING" id="526221.C9SGQ1"/>
<name>C9SGQ1_VERA1</name>
<dbReference type="EMBL" id="DS985217">
    <property type="protein sequence ID" value="EEY17546.1"/>
    <property type="molecule type" value="Genomic_DNA"/>
</dbReference>
<proteinExistence type="predicted"/>